<keyword evidence="7" id="KW-1185">Reference proteome</keyword>
<gene>
    <name evidence="6" type="ORF">SAMN04488523_108126</name>
</gene>
<dbReference type="Pfam" id="PF07681">
    <property type="entry name" value="DoxX"/>
    <property type="match status" value="1"/>
</dbReference>
<sequence length="121" mass="12966">MERLTQYGILAGRLLLAVLFAAGAVQKGVAPEGAQSLLASQGWPVWLVWPATAFNVAGALALVFGVWLAPMALALAFYCMVTSLFHYLPDDPWQMSIFIKNWAIAGGLLVLAGHEAQNPRG</sequence>
<keyword evidence="2 5" id="KW-0812">Transmembrane</keyword>
<reference evidence="6 7" key="1">
    <citation type="submission" date="2016-10" db="EMBL/GenBank/DDBJ databases">
        <authorList>
            <person name="de Groot N.N."/>
        </authorList>
    </citation>
    <scope>NUCLEOTIDE SEQUENCE [LARGE SCALE GENOMIC DNA]</scope>
    <source>
        <strain evidence="6 7">DSM 11443</strain>
    </source>
</reference>
<dbReference type="InterPro" id="IPR032808">
    <property type="entry name" value="DoxX"/>
</dbReference>
<dbReference type="RefSeq" id="WP_093924158.1">
    <property type="nucleotide sequence ID" value="NZ_FOMW01000008.1"/>
</dbReference>
<feature type="transmembrane region" description="Helical" evidence="5">
    <location>
        <begin position="71"/>
        <end position="89"/>
    </location>
</feature>
<protein>
    <submittedName>
        <fullName evidence="6">Putative oxidoreductase</fullName>
    </submittedName>
</protein>
<organism evidence="6 7">
    <name type="scientific">Sulfitobacter brevis</name>
    <dbReference type="NCBI Taxonomy" id="74348"/>
    <lineage>
        <taxon>Bacteria</taxon>
        <taxon>Pseudomonadati</taxon>
        <taxon>Pseudomonadota</taxon>
        <taxon>Alphaproteobacteria</taxon>
        <taxon>Rhodobacterales</taxon>
        <taxon>Roseobacteraceae</taxon>
        <taxon>Sulfitobacter</taxon>
    </lineage>
</organism>
<evidence type="ECO:0000313" key="7">
    <source>
        <dbReference type="Proteomes" id="UP000198977"/>
    </source>
</evidence>
<evidence type="ECO:0000256" key="1">
    <source>
        <dbReference type="ARBA" id="ARBA00004141"/>
    </source>
</evidence>
<dbReference type="Proteomes" id="UP000198977">
    <property type="component" value="Unassembled WGS sequence"/>
</dbReference>
<evidence type="ECO:0000256" key="2">
    <source>
        <dbReference type="ARBA" id="ARBA00022692"/>
    </source>
</evidence>
<dbReference type="OrthoDB" id="9810206at2"/>
<dbReference type="EMBL" id="FOMW01000008">
    <property type="protein sequence ID" value="SFE56369.1"/>
    <property type="molecule type" value="Genomic_DNA"/>
</dbReference>
<evidence type="ECO:0000256" key="5">
    <source>
        <dbReference type="SAM" id="Phobius"/>
    </source>
</evidence>
<evidence type="ECO:0000313" key="6">
    <source>
        <dbReference type="EMBL" id="SFE56369.1"/>
    </source>
</evidence>
<keyword evidence="4 5" id="KW-0472">Membrane</keyword>
<keyword evidence="3 5" id="KW-1133">Transmembrane helix</keyword>
<proteinExistence type="predicted"/>
<dbReference type="GO" id="GO:0016020">
    <property type="term" value="C:membrane"/>
    <property type="evidence" value="ECO:0007669"/>
    <property type="project" value="UniProtKB-SubCell"/>
</dbReference>
<evidence type="ECO:0000256" key="3">
    <source>
        <dbReference type="ARBA" id="ARBA00022989"/>
    </source>
</evidence>
<accession>A0A1I2BK25</accession>
<feature type="transmembrane region" description="Helical" evidence="5">
    <location>
        <begin position="43"/>
        <end position="64"/>
    </location>
</feature>
<evidence type="ECO:0000256" key="4">
    <source>
        <dbReference type="ARBA" id="ARBA00023136"/>
    </source>
</evidence>
<dbReference type="AlphaFoldDB" id="A0A1I2BK25"/>
<comment type="subcellular location">
    <subcellularLocation>
        <location evidence="1">Membrane</location>
        <topology evidence="1">Multi-pass membrane protein</topology>
    </subcellularLocation>
</comment>
<dbReference type="STRING" id="74348.SAMN04488523_108126"/>
<name>A0A1I2BK25_9RHOB</name>